<name>A0ABU0IFN1_9HYPH</name>
<comment type="caution">
    <text evidence="1">The sequence shown here is derived from an EMBL/GenBank/DDBJ whole genome shotgun (WGS) entry which is preliminary data.</text>
</comment>
<evidence type="ECO:0000313" key="2">
    <source>
        <dbReference type="Proteomes" id="UP001235269"/>
    </source>
</evidence>
<organism evidence="1 2">
    <name type="scientific">Rhizobium paknamense</name>
    <dbReference type="NCBI Taxonomy" id="1206817"/>
    <lineage>
        <taxon>Bacteria</taxon>
        <taxon>Pseudomonadati</taxon>
        <taxon>Pseudomonadota</taxon>
        <taxon>Alphaproteobacteria</taxon>
        <taxon>Hyphomicrobiales</taxon>
        <taxon>Rhizobiaceae</taxon>
        <taxon>Rhizobium/Agrobacterium group</taxon>
        <taxon>Rhizobium</taxon>
    </lineage>
</organism>
<sequence>MHELHFKNSFAELEARLDALAFPSEWRESLRVVTSKGVYMLTVEPVSLHNHHIRLGMPELETRPSEDGFVVVLPESFLGKRCA</sequence>
<keyword evidence="2" id="KW-1185">Reference proteome</keyword>
<reference evidence="1 2" key="1">
    <citation type="submission" date="2023-07" db="EMBL/GenBank/DDBJ databases">
        <title>Genomic Encyclopedia of Type Strains, Phase IV (KMG-IV): sequencing the most valuable type-strain genomes for metagenomic binning, comparative biology and taxonomic classification.</title>
        <authorList>
            <person name="Goeker M."/>
        </authorList>
    </citation>
    <scope>NUCLEOTIDE SEQUENCE [LARGE SCALE GENOMIC DNA]</scope>
    <source>
        <strain evidence="1 2">DSM 100301</strain>
    </source>
</reference>
<protein>
    <submittedName>
        <fullName evidence="1">Uncharacterized protein</fullName>
    </submittedName>
</protein>
<dbReference type="RefSeq" id="WP_307158218.1">
    <property type="nucleotide sequence ID" value="NZ_JAUSWH010000006.1"/>
</dbReference>
<accession>A0ABU0IFN1</accession>
<evidence type="ECO:0000313" key="1">
    <source>
        <dbReference type="EMBL" id="MDQ0456024.1"/>
    </source>
</evidence>
<proteinExistence type="predicted"/>
<dbReference type="Proteomes" id="UP001235269">
    <property type="component" value="Unassembled WGS sequence"/>
</dbReference>
<gene>
    <name evidence="1" type="ORF">QO005_002364</name>
</gene>
<dbReference type="EMBL" id="JAUSWH010000006">
    <property type="protein sequence ID" value="MDQ0456024.1"/>
    <property type="molecule type" value="Genomic_DNA"/>
</dbReference>